<keyword evidence="2" id="KW-0479">Metal-binding</keyword>
<evidence type="ECO:0000256" key="2">
    <source>
        <dbReference type="ARBA" id="ARBA00022723"/>
    </source>
</evidence>
<keyword evidence="6" id="KW-0325">Glycoprotein</keyword>
<dbReference type="SUPFAM" id="SSF49503">
    <property type="entry name" value="Cupredoxins"/>
    <property type="match status" value="2"/>
</dbReference>
<comment type="caution">
    <text evidence="10">The sequence shown here is derived from an EMBL/GenBank/DDBJ whole genome shotgun (WGS) entry which is preliminary data.</text>
</comment>
<dbReference type="InterPro" id="IPR044130">
    <property type="entry name" value="CuRO_2_Fet3-like"/>
</dbReference>
<evidence type="ECO:0000256" key="4">
    <source>
        <dbReference type="ARBA" id="ARBA00023002"/>
    </source>
</evidence>
<evidence type="ECO:0000259" key="9">
    <source>
        <dbReference type="Pfam" id="PF07732"/>
    </source>
</evidence>
<evidence type="ECO:0000259" key="8">
    <source>
        <dbReference type="Pfam" id="PF00394"/>
    </source>
</evidence>
<dbReference type="GO" id="GO:0004322">
    <property type="term" value="F:ferroxidase activity"/>
    <property type="evidence" value="ECO:0007669"/>
    <property type="project" value="TreeGrafter"/>
</dbReference>
<evidence type="ECO:0000256" key="1">
    <source>
        <dbReference type="ARBA" id="ARBA00010609"/>
    </source>
</evidence>
<dbReference type="GO" id="GO:0005507">
    <property type="term" value="F:copper ion binding"/>
    <property type="evidence" value="ECO:0007669"/>
    <property type="project" value="InterPro"/>
</dbReference>
<gene>
    <name evidence="10" type="ORF">PHISCL_08721</name>
</gene>
<keyword evidence="4" id="KW-0560">Oxidoreductase</keyword>
<organism evidence="10 11">
    <name type="scientific">Aspergillus sclerotialis</name>
    <dbReference type="NCBI Taxonomy" id="2070753"/>
    <lineage>
        <taxon>Eukaryota</taxon>
        <taxon>Fungi</taxon>
        <taxon>Dikarya</taxon>
        <taxon>Ascomycota</taxon>
        <taxon>Pezizomycotina</taxon>
        <taxon>Eurotiomycetes</taxon>
        <taxon>Eurotiomycetidae</taxon>
        <taxon>Eurotiales</taxon>
        <taxon>Aspergillaceae</taxon>
        <taxon>Aspergillus</taxon>
        <taxon>Aspergillus subgen. Polypaecilum</taxon>
    </lineage>
</organism>
<dbReference type="InterPro" id="IPR011707">
    <property type="entry name" value="Cu-oxidase-like_N"/>
</dbReference>
<dbReference type="Gene3D" id="2.60.40.420">
    <property type="entry name" value="Cupredoxins - blue copper proteins"/>
    <property type="match status" value="2"/>
</dbReference>
<feature type="chain" id="PRO_5017195644" evidence="7">
    <location>
        <begin position="20"/>
        <end position="358"/>
    </location>
</feature>
<name>A0A3A2Z772_9EURO</name>
<dbReference type="FunFam" id="2.60.40.420:FF:000025">
    <property type="entry name" value="FET5p Multicopper oxidase"/>
    <property type="match status" value="1"/>
</dbReference>
<reference evidence="11" key="1">
    <citation type="submission" date="2017-02" db="EMBL/GenBank/DDBJ databases">
        <authorList>
            <person name="Tafer H."/>
            <person name="Lopandic K."/>
        </authorList>
    </citation>
    <scope>NUCLEOTIDE SEQUENCE [LARGE SCALE GENOMIC DNA]</scope>
    <source>
        <strain evidence="11">CBS 366.77</strain>
    </source>
</reference>
<keyword evidence="3 7" id="KW-0732">Signal</keyword>
<feature type="domain" description="Plastocyanin-like" evidence="8">
    <location>
        <begin position="153"/>
        <end position="307"/>
    </location>
</feature>
<dbReference type="InterPro" id="IPR008972">
    <property type="entry name" value="Cupredoxin"/>
</dbReference>
<keyword evidence="5" id="KW-0186">Copper</keyword>
<keyword evidence="11" id="KW-1185">Reference proteome</keyword>
<evidence type="ECO:0000256" key="6">
    <source>
        <dbReference type="ARBA" id="ARBA00023180"/>
    </source>
</evidence>
<dbReference type="InterPro" id="IPR001117">
    <property type="entry name" value="Cu-oxidase_2nd"/>
</dbReference>
<evidence type="ECO:0000256" key="3">
    <source>
        <dbReference type="ARBA" id="ARBA00022729"/>
    </source>
</evidence>
<dbReference type="InterPro" id="IPR045087">
    <property type="entry name" value="Cu-oxidase_fam"/>
</dbReference>
<evidence type="ECO:0000313" key="11">
    <source>
        <dbReference type="Proteomes" id="UP000266188"/>
    </source>
</evidence>
<dbReference type="AlphaFoldDB" id="A0A3A2Z772"/>
<dbReference type="FunFam" id="2.60.40.420:FF:000022">
    <property type="entry name" value="FET5p Multicopper oxidase"/>
    <property type="match status" value="1"/>
</dbReference>
<dbReference type="GO" id="GO:0033573">
    <property type="term" value="C:high-affinity iron permease complex"/>
    <property type="evidence" value="ECO:0007669"/>
    <property type="project" value="TreeGrafter"/>
</dbReference>
<feature type="domain" description="Plastocyanin-like" evidence="9">
    <location>
        <begin position="28"/>
        <end position="144"/>
    </location>
</feature>
<evidence type="ECO:0000256" key="5">
    <source>
        <dbReference type="ARBA" id="ARBA00023008"/>
    </source>
</evidence>
<dbReference type="GO" id="GO:0033215">
    <property type="term" value="P:reductive iron assimilation"/>
    <property type="evidence" value="ECO:0007669"/>
    <property type="project" value="TreeGrafter"/>
</dbReference>
<dbReference type="EMBL" id="MVGC01000470">
    <property type="protein sequence ID" value="RJE18952.1"/>
    <property type="molecule type" value="Genomic_DNA"/>
</dbReference>
<dbReference type="Pfam" id="PF07732">
    <property type="entry name" value="Cu-oxidase_3"/>
    <property type="match status" value="1"/>
</dbReference>
<feature type="signal peptide" evidence="7">
    <location>
        <begin position="1"/>
        <end position="19"/>
    </location>
</feature>
<dbReference type="STRING" id="2070753.A0A3A2Z772"/>
<dbReference type="PANTHER" id="PTHR11709:SF361">
    <property type="entry name" value="IRON TRANSPORT MULTICOPPER OXIDASE FET3"/>
    <property type="match status" value="1"/>
</dbReference>
<dbReference type="Pfam" id="PF00394">
    <property type="entry name" value="Cu-oxidase"/>
    <property type="match status" value="1"/>
</dbReference>
<dbReference type="OrthoDB" id="2121828at2759"/>
<dbReference type="PANTHER" id="PTHR11709">
    <property type="entry name" value="MULTI-COPPER OXIDASE"/>
    <property type="match status" value="1"/>
</dbReference>
<evidence type="ECO:0000256" key="7">
    <source>
        <dbReference type="SAM" id="SignalP"/>
    </source>
</evidence>
<protein>
    <submittedName>
        <fullName evidence="10">Iron transport multicopper oxidase</fullName>
    </submittedName>
</protein>
<comment type="similarity">
    <text evidence="1">Belongs to the multicopper oxidase family.</text>
</comment>
<sequence length="358" mass="40036">MAPWFLLAAFFAYLPVINGATIDYDWDITWVTANPDGAKDRPVIGINGQWPLPVLNFTKGDRVVANVHNSLKNQSTSIHWHGLFQNGTTHMDGSPMSTQCEIPPGATLTYNFTIDQTGTYWYHSHTRGQYPNGIRQALIVSDPKNPYAGHYEEERVITLSDWYHDQMPMLLEQFVSVTNPTGAEPVPDAALMNDTQNLAVAVEPGKTYLFRLVNVAAFASQYFWIEGHTMKIVEVDGVWTDAAETDMIYITAAQRYSILVTMKDEAKKNYAMVGSMDTNYTDEPETLFDKLPPSLDYNVTGWLVYNNSAIRPTPAVVDEFKPYDDFNLAPADGRKLYGAADHTVQLDLTMDNLGDGAN</sequence>
<dbReference type="CDD" id="cd13851">
    <property type="entry name" value="CuRO_1_Fet3p"/>
    <property type="match status" value="1"/>
</dbReference>
<dbReference type="GO" id="GO:0010106">
    <property type="term" value="P:cellular response to iron ion starvation"/>
    <property type="evidence" value="ECO:0007669"/>
    <property type="project" value="TreeGrafter"/>
</dbReference>
<evidence type="ECO:0000313" key="10">
    <source>
        <dbReference type="EMBL" id="RJE18952.1"/>
    </source>
</evidence>
<dbReference type="CDD" id="cd13877">
    <property type="entry name" value="CuRO_2_Fet3p_like"/>
    <property type="match status" value="1"/>
</dbReference>
<accession>A0A3A2Z772</accession>
<proteinExistence type="inferred from homology"/>
<dbReference type="Proteomes" id="UP000266188">
    <property type="component" value="Unassembled WGS sequence"/>
</dbReference>